<feature type="transmembrane region" description="Helical" evidence="1">
    <location>
        <begin position="110"/>
        <end position="130"/>
    </location>
</feature>
<feature type="transmembrane region" description="Helical" evidence="1">
    <location>
        <begin position="12"/>
        <end position="35"/>
    </location>
</feature>
<keyword evidence="1" id="KW-0812">Transmembrane</keyword>
<feature type="transmembrane region" description="Helical" evidence="1">
    <location>
        <begin position="85"/>
        <end position="104"/>
    </location>
</feature>
<feature type="transmembrane region" description="Helical" evidence="1">
    <location>
        <begin position="55"/>
        <end position="78"/>
    </location>
</feature>
<keyword evidence="1" id="KW-1133">Transmembrane helix</keyword>
<evidence type="ECO:0000313" key="3">
    <source>
        <dbReference type="Proteomes" id="UP000468581"/>
    </source>
</evidence>
<accession>A0A6P0UK38</accession>
<evidence type="ECO:0000313" key="2">
    <source>
        <dbReference type="EMBL" id="NER13665.1"/>
    </source>
</evidence>
<protein>
    <recommendedName>
        <fullName evidence="4">Sugar transporter</fullName>
    </recommendedName>
</protein>
<dbReference type="RefSeq" id="WP_163606743.1">
    <property type="nucleotide sequence ID" value="NZ_JAABOO010000002.1"/>
</dbReference>
<name>A0A6P0UK38_9FLAO</name>
<dbReference type="Proteomes" id="UP000468581">
    <property type="component" value="Unassembled WGS sequence"/>
</dbReference>
<sequence>MSETNKPPMSFWIISVIGLLWNLMGVLAYIGQAFITEEALELLPPEQVEFMNNTPAWVTAAFAIAVFAGMLGCIALLIRKKWATPLLILSFIAALAQTVHNFAMTNGYEVFGGTGLIMPVLVILIGIFLIRFSRSSTAKGWLS</sequence>
<evidence type="ECO:0000256" key="1">
    <source>
        <dbReference type="SAM" id="Phobius"/>
    </source>
</evidence>
<dbReference type="EMBL" id="JAABOO010000002">
    <property type="protein sequence ID" value="NER13665.1"/>
    <property type="molecule type" value="Genomic_DNA"/>
</dbReference>
<dbReference type="AlphaFoldDB" id="A0A6P0UK38"/>
<keyword evidence="3" id="KW-1185">Reference proteome</keyword>
<organism evidence="2 3">
    <name type="scientific">Leptobacterium flavescens</name>
    <dbReference type="NCBI Taxonomy" id="472055"/>
    <lineage>
        <taxon>Bacteria</taxon>
        <taxon>Pseudomonadati</taxon>
        <taxon>Bacteroidota</taxon>
        <taxon>Flavobacteriia</taxon>
        <taxon>Flavobacteriales</taxon>
        <taxon>Flavobacteriaceae</taxon>
        <taxon>Leptobacterium</taxon>
    </lineage>
</organism>
<reference evidence="2 3" key="1">
    <citation type="submission" date="2020-01" db="EMBL/GenBank/DDBJ databases">
        <title>Leptobacterium flavescens.</title>
        <authorList>
            <person name="Wang G."/>
        </authorList>
    </citation>
    <scope>NUCLEOTIDE SEQUENCE [LARGE SCALE GENOMIC DNA]</scope>
    <source>
        <strain evidence="2 3">KCTC 22160</strain>
    </source>
</reference>
<evidence type="ECO:0008006" key="4">
    <source>
        <dbReference type="Google" id="ProtNLM"/>
    </source>
</evidence>
<gene>
    <name evidence="2" type="ORF">GWK08_09465</name>
</gene>
<keyword evidence="1" id="KW-0472">Membrane</keyword>
<proteinExistence type="predicted"/>
<comment type="caution">
    <text evidence="2">The sequence shown here is derived from an EMBL/GenBank/DDBJ whole genome shotgun (WGS) entry which is preliminary data.</text>
</comment>